<reference evidence="19" key="1">
    <citation type="submission" date="2019-09" db="EMBL/GenBank/DDBJ databases">
        <title>Organ-specific transcriptomic study of the physiology of the cattle tick, Rhipicephalus microplus.</title>
        <authorList>
            <person name="Tirloni L."/>
            <person name="Braz G."/>
            <person name="Gandara A.C.P."/>
            <person name="Sabadin G.A."/>
            <person name="da Silva R.M."/>
            <person name="Guizzo M.G."/>
            <person name="Machado J.A."/>
            <person name="Costa E.P."/>
            <person name="Gomes H.F."/>
            <person name="Moraes J."/>
            <person name="Mota M.B.S."/>
            <person name="Mesquita R.D."/>
            <person name="Alvarenga P.H."/>
            <person name="Alves F."/>
            <person name="Seixas A."/>
            <person name="da Fonseca R.N."/>
            <person name="Fogaca A."/>
            <person name="Logullo C."/>
            <person name="Tanaka A."/>
            <person name="Daffre S."/>
            <person name="Termignoni C."/>
            <person name="Vaz I.S.Jr."/>
            <person name="Oliveira P.L."/>
            <person name="Ribeiro J.M."/>
        </authorList>
    </citation>
    <scope>NUCLEOTIDE SEQUENCE</scope>
    <source>
        <strain evidence="19">Porto Alegre</strain>
    </source>
</reference>
<evidence type="ECO:0000256" key="14">
    <source>
        <dbReference type="ARBA" id="ARBA00049255"/>
    </source>
</evidence>
<dbReference type="Pfam" id="PF01409">
    <property type="entry name" value="tRNA-synt_2d"/>
    <property type="match status" value="2"/>
</dbReference>
<evidence type="ECO:0000256" key="11">
    <source>
        <dbReference type="ARBA" id="ARBA00023128"/>
    </source>
</evidence>
<evidence type="ECO:0000256" key="13">
    <source>
        <dbReference type="ARBA" id="ARBA00031194"/>
    </source>
</evidence>
<dbReference type="GO" id="GO:0006432">
    <property type="term" value="P:phenylalanyl-tRNA aminoacylation"/>
    <property type="evidence" value="ECO:0007669"/>
    <property type="project" value="TreeGrafter"/>
</dbReference>
<keyword evidence="6" id="KW-0547">Nucleotide-binding</keyword>
<evidence type="ECO:0000256" key="3">
    <source>
        <dbReference type="ARBA" id="ARBA00011245"/>
    </source>
</evidence>
<dbReference type="CDD" id="cd00496">
    <property type="entry name" value="PheRS_alpha_core"/>
    <property type="match status" value="1"/>
</dbReference>
<proteinExistence type="inferred from homology"/>
<comment type="subunit">
    <text evidence="3">Monomer.</text>
</comment>
<organism evidence="19">
    <name type="scientific">Rhipicephalus microplus</name>
    <name type="common">Cattle tick</name>
    <name type="synonym">Boophilus microplus</name>
    <dbReference type="NCBI Taxonomy" id="6941"/>
    <lineage>
        <taxon>Eukaryota</taxon>
        <taxon>Metazoa</taxon>
        <taxon>Ecdysozoa</taxon>
        <taxon>Arthropoda</taxon>
        <taxon>Chelicerata</taxon>
        <taxon>Arachnida</taxon>
        <taxon>Acari</taxon>
        <taxon>Parasitiformes</taxon>
        <taxon>Ixodida</taxon>
        <taxon>Ixodoidea</taxon>
        <taxon>Ixodidae</taxon>
        <taxon>Rhipicephalinae</taxon>
        <taxon>Rhipicephalus</taxon>
        <taxon>Boophilus</taxon>
    </lineage>
</organism>
<dbReference type="OrthoDB" id="4457at2759"/>
<evidence type="ECO:0000256" key="15">
    <source>
        <dbReference type="ARBA" id="ARBA00060211"/>
    </source>
</evidence>
<dbReference type="PANTHER" id="PTHR11538:SF41">
    <property type="entry name" value="PHENYLALANINE--TRNA LIGASE, MITOCHONDRIAL"/>
    <property type="match status" value="1"/>
</dbReference>
<evidence type="ECO:0000256" key="5">
    <source>
        <dbReference type="ARBA" id="ARBA00022598"/>
    </source>
</evidence>
<evidence type="ECO:0000256" key="9">
    <source>
        <dbReference type="ARBA" id="ARBA00022946"/>
    </source>
</evidence>
<dbReference type="InterPro" id="IPR005121">
    <property type="entry name" value="Fdx_antiC-bd"/>
</dbReference>
<evidence type="ECO:0000256" key="7">
    <source>
        <dbReference type="ARBA" id="ARBA00022840"/>
    </source>
</evidence>
<evidence type="ECO:0000313" key="19">
    <source>
        <dbReference type="EMBL" id="NOV37215.1"/>
    </source>
</evidence>
<evidence type="ECO:0000256" key="4">
    <source>
        <dbReference type="ARBA" id="ARBA00012814"/>
    </source>
</evidence>
<evidence type="ECO:0000259" key="18">
    <source>
        <dbReference type="PROSITE" id="PS51447"/>
    </source>
</evidence>
<keyword evidence="12 19" id="KW-0030">Aminoacyl-tRNA synthetase</keyword>
<dbReference type="AlphaFoldDB" id="A0A6M2CU94"/>
<evidence type="ECO:0000256" key="12">
    <source>
        <dbReference type="ARBA" id="ARBA00023146"/>
    </source>
</evidence>
<evidence type="ECO:0000256" key="1">
    <source>
        <dbReference type="ARBA" id="ARBA00004305"/>
    </source>
</evidence>
<dbReference type="GO" id="GO:0000049">
    <property type="term" value="F:tRNA binding"/>
    <property type="evidence" value="ECO:0007669"/>
    <property type="project" value="InterPro"/>
</dbReference>
<dbReference type="InterPro" id="IPR006195">
    <property type="entry name" value="aa-tRNA-synth_II"/>
</dbReference>
<keyword evidence="7" id="KW-0067">ATP-binding</keyword>
<keyword evidence="8" id="KW-0648">Protein biosynthesis</keyword>
<dbReference type="PROSITE" id="PS50862">
    <property type="entry name" value="AA_TRNA_LIGASE_II"/>
    <property type="match status" value="1"/>
</dbReference>
<dbReference type="FunFam" id="3.30.70.380:FF:000002">
    <property type="entry name" value="phenylalanine--tRNA ligase, mitochondrial"/>
    <property type="match status" value="1"/>
</dbReference>
<keyword evidence="9" id="KW-0809">Transit peptide</keyword>
<dbReference type="Gene3D" id="3.30.930.10">
    <property type="entry name" value="Bira Bifunctional Protein, Domain 2"/>
    <property type="match status" value="1"/>
</dbReference>
<evidence type="ECO:0000256" key="10">
    <source>
        <dbReference type="ARBA" id="ARBA00022990"/>
    </source>
</evidence>
<dbReference type="SUPFAM" id="SSF54991">
    <property type="entry name" value="Anticodon-binding domain of PheRS"/>
    <property type="match status" value="1"/>
</dbReference>
<evidence type="ECO:0000256" key="6">
    <source>
        <dbReference type="ARBA" id="ARBA00022741"/>
    </source>
</evidence>
<dbReference type="InterPro" id="IPR045864">
    <property type="entry name" value="aa-tRNA-synth_II/BPL/LPL"/>
</dbReference>
<sequence>MRIASRFRLRRFLSFTCLRRDFNARCSTASAAKGSRHLSKDPVIIDGRQYEPSDQCNLTARILEHTTRKLHLKDCHPLCLVKRRISDFFEKYTNRRGNPSFSVYDRLSPVVTLEQNFDSLLVPASHPSRCKSDLCYYINNELMLRAHTSAHQRDLVKSGLDAFLVAGDVYRRDEIDRHHYPVFHQIEGVRLFSADELFSGNNHGLSLFESGTRESDKQGLHTREAVKLVEHSLKTCLQGLAQQLLGPETEFRWVSTYFPFTHPSWELEAKFQGDWLELLGCGIMEQEILFNAGVEHKVGWAFGVGLERLAMALYNIPDIRAFWSTDPAFLVQFEHNDPYKPVVFRQLSCHPPCVADMSFWAPPEFAANDFFDIVRSCGGDLVERVEHRDTFIHPKTHRTSHCYRIVYRHMERALVQEEANSIHRQIGAKTEELLGVELRIK</sequence>
<comment type="function">
    <text evidence="15">Is responsible for the charging of tRNA(Phe) with phenylalanine in mitochondrial translation. To a lesser extent, also catalyzes direct attachment of m-Tyr (an oxidized version of Phe) to tRNA(Phe), thereby opening the way for delivery of the misacylated tRNA to the ribosome and incorporation of ROS-damaged amino acid into proteins.</text>
</comment>
<dbReference type="EMBL" id="GHWJ01004478">
    <property type="protein sequence ID" value="NOV37215.1"/>
    <property type="molecule type" value="Transcribed_RNA"/>
</dbReference>
<accession>A0A6M2CU94</accession>
<dbReference type="Gene3D" id="3.30.70.380">
    <property type="entry name" value="Ferrodoxin-fold anticodon-binding domain"/>
    <property type="match status" value="1"/>
</dbReference>
<dbReference type="SMART" id="SM00896">
    <property type="entry name" value="FDX-ACB"/>
    <property type="match status" value="1"/>
</dbReference>
<dbReference type="VEuPathDB" id="VectorBase:LOC119187493"/>
<protein>
    <recommendedName>
        <fullName evidence="16">Phenylalanine--tRNA ligase, mitochondrial</fullName>
        <ecNumber evidence="4">6.1.1.20</ecNumber>
    </recommendedName>
    <alternativeName>
        <fullName evidence="13">Phenylalanyl-tRNA synthetase</fullName>
    </alternativeName>
</protein>
<evidence type="ECO:0000259" key="17">
    <source>
        <dbReference type="PROSITE" id="PS50862"/>
    </source>
</evidence>
<name>A0A6M2CU94_RHIMP</name>
<comment type="subcellular location">
    <subcellularLocation>
        <location evidence="1">Mitochondrion matrix</location>
    </subcellularLocation>
</comment>
<feature type="domain" description="Aminoacyl-transfer RNA synthetases class-II family profile" evidence="17">
    <location>
        <begin position="81"/>
        <end position="327"/>
    </location>
</feature>
<dbReference type="FunFam" id="3.30.930.10:FF:000041">
    <property type="entry name" value="Phenylalanyl-tRNA synthetase 2, mitochondrial"/>
    <property type="match status" value="1"/>
</dbReference>
<evidence type="ECO:0000256" key="16">
    <source>
        <dbReference type="ARBA" id="ARBA00073229"/>
    </source>
</evidence>
<keyword evidence="10" id="KW-0007">Acetylation</keyword>
<dbReference type="SUPFAM" id="SSF55681">
    <property type="entry name" value="Class II aaRS and biotin synthetases"/>
    <property type="match status" value="1"/>
</dbReference>
<dbReference type="PROSITE" id="PS51447">
    <property type="entry name" value="FDX_ACB"/>
    <property type="match status" value="1"/>
</dbReference>
<dbReference type="GO" id="GO:0004826">
    <property type="term" value="F:phenylalanine-tRNA ligase activity"/>
    <property type="evidence" value="ECO:0007669"/>
    <property type="project" value="UniProtKB-EC"/>
</dbReference>
<evidence type="ECO:0000256" key="2">
    <source>
        <dbReference type="ARBA" id="ARBA00008226"/>
    </source>
</evidence>
<dbReference type="GO" id="GO:0005759">
    <property type="term" value="C:mitochondrial matrix"/>
    <property type="evidence" value="ECO:0007669"/>
    <property type="project" value="UniProtKB-SubCell"/>
</dbReference>
<feature type="domain" description="FDX-ACB" evidence="18">
    <location>
        <begin position="348"/>
        <end position="439"/>
    </location>
</feature>
<dbReference type="GO" id="GO:0005524">
    <property type="term" value="F:ATP binding"/>
    <property type="evidence" value="ECO:0007669"/>
    <property type="project" value="UniProtKB-KW"/>
</dbReference>
<evidence type="ECO:0000256" key="8">
    <source>
        <dbReference type="ARBA" id="ARBA00022917"/>
    </source>
</evidence>
<dbReference type="InterPro" id="IPR002319">
    <property type="entry name" value="Phenylalanyl-tRNA_Synthase"/>
</dbReference>
<keyword evidence="5" id="KW-0436">Ligase</keyword>
<dbReference type="PANTHER" id="PTHR11538">
    <property type="entry name" value="PHENYLALANYL-TRNA SYNTHETASE"/>
    <property type="match status" value="1"/>
</dbReference>
<dbReference type="EC" id="6.1.1.20" evidence="4"/>
<comment type="catalytic activity">
    <reaction evidence="14">
        <text>tRNA(Phe) + L-phenylalanine + ATP = L-phenylalanyl-tRNA(Phe) + AMP + diphosphate + H(+)</text>
        <dbReference type="Rhea" id="RHEA:19413"/>
        <dbReference type="Rhea" id="RHEA-COMP:9668"/>
        <dbReference type="Rhea" id="RHEA-COMP:9699"/>
        <dbReference type="ChEBI" id="CHEBI:15378"/>
        <dbReference type="ChEBI" id="CHEBI:30616"/>
        <dbReference type="ChEBI" id="CHEBI:33019"/>
        <dbReference type="ChEBI" id="CHEBI:58095"/>
        <dbReference type="ChEBI" id="CHEBI:78442"/>
        <dbReference type="ChEBI" id="CHEBI:78531"/>
        <dbReference type="ChEBI" id="CHEBI:456215"/>
        <dbReference type="EC" id="6.1.1.20"/>
    </reaction>
</comment>
<keyword evidence="11" id="KW-0496">Mitochondrion</keyword>
<dbReference type="InterPro" id="IPR036690">
    <property type="entry name" value="Fdx_antiC-bd_sf"/>
</dbReference>
<comment type="similarity">
    <text evidence="2">Belongs to the class-II aminoacyl-tRNA synthetase family.</text>
</comment>
<dbReference type="Pfam" id="PF03147">
    <property type="entry name" value="FDX-ACB"/>
    <property type="match status" value="1"/>
</dbReference>